<dbReference type="InterPro" id="IPR001781">
    <property type="entry name" value="Znf_LIM"/>
</dbReference>
<dbReference type="SMART" id="SM00324">
    <property type="entry name" value="RhoGAP"/>
    <property type="match status" value="1"/>
</dbReference>
<dbReference type="SUPFAM" id="SSF48350">
    <property type="entry name" value="GTPase activation domain, GAP"/>
    <property type="match status" value="1"/>
</dbReference>
<dbReference type="EMBL" id="SPUK01000009">
    <property type="protein sequence ID" value="TQV94794.1"/>
    <property type="molecule type" value="Genomic_DNA"/>
</dbReference>
<feature type="compositionally biased region" description="Polar residues" evidence="6">
    <location>
        <begin position="231"/>
        <end position="247"/>
    </location>
</feature>
<feature type="compositionally biased region" description="Polar residues" evidence="6">
    <location>
        <begin position="369"/>
        <end position="392"/>
    </location>
</feature>
<dbReference type="InterPro" id="IPR050729">
    <property type="entry name" value="Rho-GAP"/>
</dbReference>
<feature type="domain" description="LIM zinc-binding" evidence="7">
    <location>
        <begin position="19"/>
        <end position="81"/>
    </location>
</feature>
<evidence type="ECO:0000256" key="4">
    <source>
        <dbReference type="PROSITE-ProRule" id="PRU00125"/>
    </source>
</evidence>
<evidence type="ECO:0000256" key="3">
    <source>
        <dbReference type="ARBA" id="ARBA00022833"/>
    </source>
</evidence>
<dbReference type="FunFam" id="1.10.555.10:FF:000043">
    <property type="entry name" value="Rho GTPase activator Rga"/>
    <property type="match status" value="1"/>
</dbReference>
<evidence type="ECO:0000256" key="5">
    <source>
        <dbReference type="SAM" id="Coils"/>
    </source>
</evidence>
<dbReference type="InterPro" id="IPR008936">
    <property type="entry name" value="Rho_GTPase_activation_prot"/>
</dbReference>
<dbReference type="PANTHER" id="PTHR23176:SF128">
    <property type="entry name" value="RHO GTPASE-ACTIVATING PROTEIN RGD1"/>
    <property type="match status" value="1"/>
</dbReference>
<dbReference type="GO" id="GO:0007165">
    <property type="term" value="P:signal transduction"/>
    <property type="evidence" value="ECO:0007669"/>
    <property type="project" value="InterPro"/>
</dbReference>
<dbReference type="CDD" id="cd00159">
    <property type="entry name" value="RhoGAP"/>
    <property type="match status" value="1"/>
</dbReference>
<feature type="compositionally biased region" description="Basic and acidic residues" evidence="6">
    <location>
        <begin position="580"/>
        <end position="589"/>
    </location>
</feature>
<feature type="compositionally biased region" description="Polar residues" evidence="6">
    <location>
        <begin position="406"/>
        <end position="420"/>
    </location>
</feature>
<feature type="region of interest" description="Disordered" evidence="6">
    <location>
        <begin position="545"/>
        <end position="600"/>
    </location>
</feature>
<dbReference type="GO" id="GO:0005096">
    <property type="term" value="F:GTPase activator activity"/>
    <property type="evidence" value="ECO:0007669"/>
    <property type="project" value="UniProtKB-KW"/>
</dbReference>
<keyword evidence="4" id="KW-0440">LIM domain</keyword>
<sequence>MTAIVDEYLDGSLDTDEIFHCRGCGEILEEGKAFELAGQRWHLDCFRCHICGTLLDSDANLLLLGDGNLVCNNCTYTCNACNNKIEDLAILTGDQAFCSTCFRCRNCKRKIENLRYARTSQGIFCMGCHETIMARRRKRSKAAAAAKARDKEDGAGVITDKSLPALPPELAPSDQGELDSDNAATSPRPPAATPRLSNNNNSSSTNSNSNNPRVAAIPARSPERPAPDNVNAANKDTLTLPSSTYRRNRNSAILPSANGHNQSESDGFFISVALDPTPNGSAKASPAPDSNDVSSRNNKASSERRNESVSSPHIAFQEKGRQQSADHITQAMAPSRRLSKTDKDRNKASKPSPDVEESRTPEAPRSKRLQASRTNSSQSTDIKQSATPSRPRASQESRSPDEEAAVTSSHDTNSKPSRSNPGMAIARKELPASANRTREPPRTSPYLETTLTRPSVGPAANVTDKPALSESYMQPRAAPAPPGPRSSVGAAKDKDDGQSPKTSPKLPRWSGGADFTLDEDMARILGTDEGSSSLLRRVSNAVRHGRTGSIESSHNPRQSHTRSISETTRSTVSPRWSRTQHADDVHSHDIGSPVSLPKGEDPALLKRQLRNSEQRVAELERQFNTEKDLQTLDKKLVEKRKTVSVLDTQAELMIRQLEVLAGYVEKAKETKAPIDVHELEDSAIKDFVKKLERVKGTMASEIAALHERRDKLLEEKTQAIADRDRALMEFEQLSSKNAQLADMNNEMTHQLQERFKSQIGDSRTPSNGLGIYGQRGAASSNANLDAASMSTGATLVPADEEHIVESGPTVVQVRKGQVKKFNWKKGSKTMAQNVAKGVNRAVVAFQQNERERPGQMGGQPGGLTADSIGLPYNMTVTQADMASTPTAGPGGPNAANKQQGFGFFGKKTAMPKSVSANTMSTPLAAEPPSVLFGSELTERAEYERRQIPSVVTRCIEEVELRGMDQEGIYRKTGGNSQVNQIKEGFEKSESFDISDPDLDITAVTSVLKQYFRKLPMPLLTFDVYDRVLESNAVSEEAERCAQLRKTFDSMPQSHRDCLEFLMFHLQRVAHREPENLMSPKNLAVVFAPTIMRDLSIEREMTDMHAKNIAVQFVIENSHIIFEDA</sequence>
<dbReference type="Pfam" id="PF00620">
    <property type="entry name" value="RhoGAP"/>
    <property type="match status" value="1"/>
</dbReference>
<evidence type="ECO:0000313" key="10">
    <source>
        <dbReference type="Proteomes" id="UP000315783"/>
    </source>
</evidence>
<feature type="compositionally biased region" description="Polar residues" evidence="6">
    <location>
        <begin position="549"/>
        <end position="579"/>
    </location>
</feature>
<dbReference type="GO" id="GO:0046872">
    <property type="term" value="F:metal ion binding"/>
    <property type="evidence" value="ECO:0007669"/>
    <property type="project" value="UniProtKB-KW"/>
</dbReference>
<keyword evidence="2 4" id="KW-0479">Metal-binding</keyword>
<dbReference type="PROSITE" id="PS50238">
    <property type="entry name" value="RHOGAP"/>
    <property type="match status" value="1"/>
</dbReference>
<dbReference type="OrthoDB" id="79452at2759"/>
<dbReference type="FunFam" id="2.10.110.10:FF:000044">
    <property type="entry name" value="Rho GTPase activator Rga"/>
    <property type="match status" value="1"/>
</dbReference>
<dbReference type="STRING" id="43265.A0A545VY72"/>
<protein>
    <submittedName>
        <fullName evidence="9">Rho GTPase activator Rga</fullName>
    </submittedName>
</protein>
<gene>
    <name evidence="9" type="ORF">IF1G_06805</name>
</gene>
<feature type="region of interest" description="Disordered" evidence="6">
    <location>
        <begin position="271"/>
        <end position="514"/>
    </location>
</feature>
<evidence type="ECO:0000256" key="2">
    <source>
        <dbReference type="ARBA" id="ARBA00022723"/>
    </source>
</evidence>
<feature type="coiled-coil region" evidence="5">
    <location>
        <begin position="602"/>
        <end position="629"/>
    </location>
</feature>
<dbReference type="PANTHER" id="PTHR23176">
    <property type="entry name" value="RHO/RAC/CDC GTPASE-ACTIVATING PROTEIN"/>
    <property type="match status" value="1"/>
</dbReference>
<feature type="compositionally biased region" description="Polar residues" evidence="6">
    <location>
        <begin position="291"/>
        <end position="300"/>
    </location>
</feature>
<dbReference type="Gene3D" id="1.10.555.10">
    <property type="entry name" value="Rho GTPase activation protein"/>
    <property type="match status" value="1"/>
</dbReference>
<feature type="domain" description="Rho-GAP" evidence="8">
    <location>
        <begin position="934"/>
        <end position="1121"/>
    </location>
</feature>
<dbReference type="PROSITE" id="PS50023">
    <property type="entry name" value="LIM_DOMAIN_2"/>
    <property type="match status" value="1"/>
</dbReference>
<evidence type="ECO:0000256" key="6">
    <source>
        <dbReference type="SAM" id="MobiDB-lite"/>
    </source>
</evidence>
<keyword evidence="3 4" id="KW-0862">Zinc</keyword>
<name>A0A545VY72_9HYPO</name>
<evidence type="ECO:0000256" key="1">
    <source>
        <dbReference type="ARBA" id="ARBA00022468"/>
    </source>
</evidence>
<dbReference type="Pfam" id="PF00412">
    <property type="entry name" value="LIM"/>
    <property type="match status" value="1"/>
</dbReference>
<keyword evidence="1" id="KW-0343">GTPase activation</keyword>
<feature type="compositionally biased region" description="Low complexity" evidence="6">
    <location>
        <begin position="193"/>
        <end position="211"/>
    </location>
</feature>
<reference evidence="9 10" key="1">
    <citation type="journal article" date="2019" name="Appl. Microbiol. Biotechnol.">
        <title>Genome sequence of Isaria javanica and comparative genome analysis insights into family S53 peptidase evolution in fungal entomopathogens.</title>
        <authorList>
            <person name="Lin R."/>
            <person name="Zhang X."/>
            <person name="Xin B."/>
            <person name="Zou M."/>
            <person name="Gao Y."/>
            <person name="Qin F."/>
            <person name="Hu Q."/>
            <person name="Xie B."/>
            <person name="Cheng X."/>
        </authorList>
    </citation>
    <scope>NUCLEOTIDE SEQUENCE [LARGE SCALE GENOMIC DNA]</scope>
    <source>
        <strain evidence="9 10">IJ1G</strain>
    </source>
</reference>
<feature type="compositionally biased region" description="Basic and acidic residues" evidence="6">
    <location>
        <begin position="426"/>
        <end position="441"/>
    </location>
</feature>
<dbReference type="CDD" id="cd09395">
    <property type="entry name" value="LIM2_Rga"/>
    <property type="match status" value="1"/>
</dbReference>
<proteinExistence type="predicted"/>
<evidence type="ECO:0000313" key="9">
    <source>
        <dbReference type="EMBL" id="TQV94794.1"/>
    </source>
</evidence>
<dbReference type="Gene3D" id="2.10.110.10">
    <property type="entry name" value="Cysteine Rich Protein"/>
    <property type="match status" value="2"/>
</dbReference>
<keyword evidence="5" id="KW-0175">Coiled coil</keyword>
<accession>A0A545VY72</accession>
<comment type="caution">
    <text evidence="9">The sequence shown here is derived from an EMBL/GenBank/DDBJ whole genome shotgun (WGS) entry which is preliminary data.</text>
</comment>
<evidence type="ECO:0000259" key="7">
    <source>
        <dbReference type="PROSITE" id="PS50023"/>
    </source>
</evidence>
<dbReference type="SMART" id="SM00132">
    <property type="entry name" value="LIM"/>
    <property type="match status" value="2"/>
</dbReference>
<dbReference type="PROSITE" id="PS00478">
    <property type="entry name" value="LIM_DOMAIN_1"/>
    <property type="match status" value="1"/>
</dbReference>
<evidence type="ECO:0000259" key="8">
    <source>
        <dbReference type="PROSITE" id="PS50238"/>
    </source>
</evidence>
<feature type="region of interest" description="Disordered" evidence="6">
    <location>
        <begin position="143"/>
        <end position="247"/>
    </location>
</feature>
<feature type="compositionally biased region" description="Basic and acidic residues" evidence="6">
    <location>
        <begin position="356"/>
        <end position="365"/>
    </location>
</feature>
<dbReference type="GO" id="GO:0005938">
    <property type="term" value="C:cell cortex"/>
    <property type="evidence" value="ECO:0007669"/>
    <property type="project" value="UniProtKB-ARBA"/>
</dbReference>
<dbReference type="AlphaFoldDB" id="A0A545VY72"/>
<dbReference type="InterPro" id="IPR000198">
    <property type="entry name" value="RhoGAP_dom"/>
</dbReference>
<organism evidence="9 10">
    <name type="scientific">Cordyceps javanica</name>
    <dbReference type="NCBI Taxonomy" id="43265"/>
    <lineage>
        <taxon>Eukaryota</taxon>
        <taxon>Fungi</taxon>
        <taxon>Dikarya</taxon>
        <taxon>Ascomycota</taxon>
        <taxon>Pezizomycotina</taxon>
        <taxon>Sordariomycetes</taxon>
        <taxon>Hypocreomycetidae</taxon>
        <taxon>Hypocreales</taxon>
        <taxon>Cordycipitaceae</taxon>
        <taxon>Cordyceps</taxon>
    </lineage>
</organism>
<keyword evidence="10" id="KW-1185">Reference proteome</keyword>
<dbReference type="Proteomes" id="UP000315783">
    <property type="component" value="Unassembled WGS sequence"/>
</dbReference>